<feature type="compositionally biased region" description="Polar residues" evidence="1">
    <location>
        <begin position="7"/>
        <end position="20"/>
    </location>
</feature>
<dbReference type="Gramene" id="TuG1812G0300005727.01.T01">
    <property type="protein sequence ID" value="TuG1812G0300005727.01.T01.cds358758"/>
    <property type="gene ID" value="TuG1812G0300005727.01"/>
</dbReference>
<evidence type="ECO:0000313" key="3">
    <source>
        <dbReference type="Proteomes" id="UP000015106"/>
    </source>
</evidence>
<organism evidence="2 3">
    <name type="scientific">Triticum urartu</name>
    <name type="common">Red wild einkorn</name>
    <name type="synonym">Crithodium urartu</name>
    <dbReference type="NCBI Taxonomy" id="4572"/>
    <lineage>
        <taxon>Eukaryota</taxon>
        <taxon>Viridiplantae</taxon>
        <taxon>Streptophyta</taxon>
        <taxon>Embryophyta</taxon>
        <taxon>Tracheophyta</taxon>
        <taxon>Spermatophyta</taxon>
        <taxon>Magnoliopsida</taxon>
        <taxon>Liliopsida</taxon>
        <taxon>Poales</taxon>
        <taxon>Poaceae</taxon>
        <taxon>BOP clade</taxon>
        <taxon>Pooideae</taxon>
        <taxon>Triticodae</taxon>
        <taxon>Triticeae</taxon>
        <taxon>Triticinae</taxon>
        <taxon>Triticum</taxon>
    </lineage>
</organism>
<accession>A0A8R7U373</accession>
<evidence type="ECO:0000256" key="1">
    <source>
        <dbReference type="SAM" id="MobiDB-lite"/>
    </source>
</evidence>
<dbReference type="EnsemblPlants" id="TuG1812G0300005727.01.T01">
    <property type="protein sequence ID" value="TuG1812G0300005727.01.T01.cds358758"/>
    <property type="gene ID" value="TuG1812G0300005727.01"/>
</dbReference>
<dbReference type="Proteomes" id="UP000015106">
    <property type="component" value="Chromosome 3"/>
</dbReference>
<reference evidence="3" key="1">
    <citation type="journal article" date="2013" name="Nature">
        <title>Draft genome of the wheat A-genome progenitor Triticum urartu.</title>
        <authorList>
            <person name="Ling H.Q."/>
            <person name="Zhao S."/>
            <person name="Liu D."/>
            <person name="Wang J."/>
            <person name="Sun H."/>
            <person name="Zhang C."/>
            <person name="Fan H."/>
            <person name="Li D."/>
            <person name="Dong L."/>
            <person name="Tao Y."/>
            <person name="Gao C."/>
            <person name="Wu H."/>
            <person name="Li Y."/>
            <person name="Cui Y."/>
            <person name="Guo X."/>
            <person name="Zheng S."/>
            <person name="Wang B."/>
            <person name="Yu K."/>
            <person name="Liang Q."/>
            <person name="Yang W."/>
            <person name="Lou X."/>
            <person name="Chen J."/>
            <person name="Feng M."/>
            <person name="Jian J."/>
            <person name="Zhang X."/>
            <person name="Luo G."/>
            <person name="Jiang Y."/>
            <person name="Liu J."/>
            <person name="Wang Z."/>
            <person name="Sha Y."/>
            <person name="Zhang B."/>
            <person name="Wu H."/>
            <person name="Tang D."/>
            <person name="Shen Q."/>
            <person name="Xue P."/>
            <person name="Zou S."/>
            <person name="Wang X."/>
            <person name="Liu X."/>
            <person name="Wang F."/>
            <person name="Yang Y."/>
            <person name="An X."/>
            <person name="Dong Z."/>
            <person name="Zhang K."/>
            <person name="Zhang X."/>
            <person name="Luo M.C."/>
            <person name="Dvorak J."/>
            <person name="Tong Y."/>
            <person name="Wang J."/>
            <person name="Yang H."/>
            <person name="Li Z."/>
            <person name="Wang D."/>
            <person name="Zhang A."/>
            <person name="Wang J."/>
        </authorList>
    </citation>
    <scope>NUCLEOTIDE SEQUENCE</scope>
    <source>
        <strain evidence="3">cv. G1812</strain>
    </source>
</reference>
<evidence type="ECO:0000313" key="2">
    <source>
        <dbReference type="EnsemblPlants" id="TuG1812G0300005727.01.T01.cds358758"/>
    </source>
</evidence>
<protein>
    <submittedName>
        <fullName evidence="2">Uncharacterized protein</fullName>
    </submittedName>
</protein>
<reference evidence="2" key="2">
    <citation type="submission" date="2018-03" db="EMBL/GenBank/DDBJ databases">
        <title>The Triticum urartu genome reveals the dynamic nature of wheat genome evolution.</title>
        <authorList>
            <person name="Ling H."/>
            <person name="Ma B."/>
            <person name="Shi X."/>
            <person name="Liu H."/>
            <person name="Dong L."/>
            <person name="Sun H."/>
            <person name="Cao Y."/>
            <person name="Gao Q."/>
            <person name="Zheng S."/>
            <person name="Li Y."/>
            <person name="Yu Y."/>
            <person name="Du H."/>
            <person name="Qi M."/>
            <person name="Li Y."/>
            <person name="Yu H."/>
            <person name="Cui Y."/>
            <person name="Wang N."/>
            <person name="Chen C."/>
            <person name="Wu H."/>
            <person name="Zhao Y."/>
            <person name="Zhang J."/>
            <person name="Li Y."/>
            <person name="Zhou W."/>
            <person name="Zhang B."/>
            <person name="Hu W."/>
            <person name="Eijk M."/>
            <person name="Tang J."/>
            <person name="Witsenboer H."/>
            <person name="Zhao S."/>
            <person name="Li Z."/>
            <person name="Zhang A."/>
            <person name="Wang D."/>
            <person name="Liang C."/>
        </authorList>
    </citation>
    <scope>NUCLEOTIDE SEQUENCE [LARGE SCALE GENOMIC DNA]</scope>
    <source>
        <strain evidence="2">cv. G1812</strain>
    </source>
</reference>
<name>A0A8R7U373_TRIUA</name>
<reference evidence="2" key="3">
    <citation type="submission" date="2022-06" db="UniProtKB">
        <authorList>
            <consortium name="EnsemblPlants"/>
        </authorList>
    </citation>
    <scope>IDENTIFICATION</scope>
</reference>
<proteinExistence type="predicted"/>
<keyword evidence="3" id="KW-1185">Reference proteome</keyword>
<feature type="region of interest" description="Disordered" evidence="1">
    <location>
        <begin position="1"/>
        <end position="20"/>
    </location>
</feature>
<dbReference type="AlphaFoldDB" id="A0A8R7U373"/>
<sequence length="66" mass="7319">MVVSAPAGSQNEEPLNLGSENQVANEVIDLEGENQDKIVDEPARKKPKKISHLNVGTILIKLTRRW</sequence>